<proteinExistence type="predicted"/>
<name>A0A1D9GRF2_9GAMM</name>
<sequence length="823" mass="93128">MAAFIQKLFKSRKSSETTGKNHKKEAQPTDVKPEDTRDNLREEQLQALLGSPNQSTLAELAINGATASIRLDAAGRLTEIDSLQQVQKQAKGRDKGVYQSVKQSLQKMRDEQARQESLSQTIETLISHASDQARSEDTKLYEPRLESLIRQWSDVEPHATSDQAQAFLEAIHRCKERLDGIHSALADEKRQLDQKQQRDETLALLHSTLADLKSQVPEALPSLASLDALQKTQENRWLEATRETTVSKQEQKAYETAMLSLRNYVNAIRHINQEKDTISELAGALESDEDVSDERREQAKTLIKTITWPEGYPMPAVLEPVRKLAGKRKVPAPAKAEDQEKQKALASELENFVVQLEAALEAKQLKESRHLLKTAQQKFKSLDHRHGKPFQARLQLLAGQLHELNDWQGFATEPKQIALCEQMEYLAQQPMEPEAKAERIKELQNEWRNLGGSSDRALWARFKKASDQAYEPCKAYFSAKSGLKHANLEKRQAICADLETFLNNADWSAIDWKAAEKIHLTARQEWKAAWPVEFRDNRQVQKQFDDLLKKLEAPLDEERRKNEALKQEIVDKANALISHEPLQDAMNQAKDLQTDWKAIGITRHREDRKLWQAFRKACDEIFARRDAQRNEKQEAAKAADEAAESALSETRSLDSSSDEDALSAAFSRLRELEGTALSTSAKERVQGEKQRLHKEMANRRMKANIGTWQSLVKARADGVESNAELPEHWPGLAADQNQLEPSELVIRAEILGGVASPQSDQQQRMEIQVQRLAEGMGSSEKANDQVRELEKLVAGWCLQPWTEAPDQALAERLNNVLSTLVAS</sequence>
<reference evidence="3 4" key="1">
    <citation type="submission" date="2016-10" db="EMBL/GenBank/DDBJ databases">
        <title>Marinobacter salinus sp. nov., a moderately halophilic bacterium isolated from a tidal flat environment.</title>
        <authorList>
            <person name="Park S.-J."/>
        </authorList>
    </citation>
    <scope>NUCLEOTIDE SEQUENCE [LARGE SCALE GENOMIC DNA]</scope>
    <source>
        <strain evidence="3 4">Hb8</strain>
    </source>
</reference>
<dbReference type="EMBL" id="CP017715">
    <property type="protein sequence ID" value="AOY90209.1"/>
    <property type="molecule type" value="Genomic_DNA"/>
</dbReference>
<feature type="compositionally biased region" description="Low complexity" evidence="2">
    <location>
        <begin position="644"/>
        <end position="655"/>
    </location>
</feature>
<dbReference type="InterPro" id="IPR007139">
    <property type="entry name" value="DUF349"/>
</dbReference>
<dbReference type="OrthoDB" id="5523335at2"/>
<dbReference type="AlphaFoldDB" id="A0A1D9GRF2"/>
<evidence type="ECO:0000313" key="4">
    <source>
        <dbReference type="Proteomes" id="UP000177445"/>
    </source>
</evidence>
<dbReference type="Proteomes" id="UP000177445">
    <property type="component" value="Chromosome"/>
</dbReference>
<dbReference type="KEGG" id="msq:BKP64_08290"/>
<feature type="compositionally biased region" description="Basic and acidic residues" evidence="2">
    <location>
        <begin position="24"/>
        <end position="39"/>
    </location>
</feature>
<dbReference type="Pfam" id="PF03993">
    <property type="entry name" value="DUF349"/>
    <property type="match status" value="3"/>
</dbReference>
<gene>
    <name evidence="3" type="ORF">BKP64_08290</name>
</gene>
<dbReference type="STRING" id="1874317.BKP64_08290"/>
<evidence type="ECO:0000313" key="3">
    <source>
        <dbReference type="EMBL" id="AOY90209.1"/>
    </source>
</evidence>
<evidence type="ECO:0000256" key="1">
    <source>
        <dbReference type="SAM" id="Coils"/>
    </source>
</evidence>
<keyword evidence="1" id="KW-0175">Coiled coil</keyword>
<evidence type="ECO:0000256" key="2">
    <source>
        <dbReference type="SAM" id="MobiDB-lite"/>
    </source>
</evidence>
<accession>A0A1D9GRF2</accession>
<feature type="region of interest" description="Disordered" evidence="2">
    <location>
        <begin position="632"/>
        <end position="659"/>
    </location>
</feature>
<feature type="coiled-coil region" evidence="1">
    <location>
        <begin position="548"/>
        <end position="575"/>
    </location>
</feature>
<organism evidence="3 4">
    <name type="scientific">Marinobacter salinus</name>
    <dbReference type="NCBI Taxonomy" id="1874317"/>
    <lineage>
        <taxon>Bacteria</taxon>
        <taxon>Pseudomonadati</taxon>
        <taxon>Pseudomonadota</taxon>
        <taxon>Gammaproteobacteria</taxon>
        <taxon>Pseudomonadales</taxon>
        <taxon>Marinobacteraceae</taxon>
        <taxon>Marinobacter</taxon>
    </lineage>
</organism>
<dbReference type="RefSeq" id="WP_070973611.1">
    <property type="nucleotide sequence ID" value="NZ_CP017715.1"/>
</dbReference>
<evidence type="ECO:0008006" key="5">
    <source>
        <dbReference type="Google" id="ProtNLM"/>
    </source>
</evidence>
<protein>
    <recommendedName>
        <fullName evidence="5">DUF349 domain-containing protein</fullName>
    </recommendedName>
</protein>
<feature type="region of interest" description="Disordered" evidence="2">
    <location>
        <begin position="1"/>
        <end position="39"/>
    </location>
</feature>
<keyword evidence="4" id="KW-1185">Reference proteome</keyword>